<dbReference type="KEGG" id="peh:Spb1_15760"/>
<keyword evidence="1" id="KW-1133">Transmembrane helix</keyword>
<evidence type="ECO:0000259" key="2">
    <source>
        <dbReference type="Pfam" id="PF07596"/>
    </source>
</evidence>
<evidence type="ECO:0000256" key="1">
    <source>
        <dbReference type="SAM" id="Phobius"/>
    </source>
</evidence>
<sequence>MAAVRLCWTRCQPEFLMSFRGGRFMKMGSRKSGFTLIELLVVIAIIAILIALLLPAVQQAREAARRTQCRNNLKQLGLALHNYHDNSLVFPPGHIGFNNAAAPSFQGFAWSTMILPFVDQAPLYNVLSNRFSSSVPYSTAVTPVAPTAAEVAAIATPFAAMRCPSDVGSNLVNAQAVSGTTASAPYANAVGRSNYPGVAGVWLITTATPNTWSGLEIASTTTANWTAANFRGIFAPNSRVGIRDMTDGTSNCIVVGERCSPATETATTVGMATWVSCFDQATDAGRASAYGDAAQRINVNVASGTVVNTAGATTAITFNGPRGQNWGFSSLHTGGAHFLLGDGTVKFISENIDITIYRNLARVNDGNVIGEF</sequence>
<dbReference type="PANTHER" id="PTHR30093:SF2">
    <property type="entry name" value="TYPE II SECRETION SYSTEM PROTEIN H"/>
    <property type="match status" value="1"/>
</dbReference>
<evidence type="ECO:0000313" key="4">
    <source>
        <dbReference type="Proteomes" id="UP000315349"/>
    </source>
</evidence>
<dbReference type="InterPro" id="IPR045584">
    <property type="entry name" value="Pilin-like"/>
</dbReference>
<evidence type="ECO:0000313" key="3">
    <source>
        <dbReference type="EMBL" id="QDV29662.1"/>
    </source>
</evidence>
<reference evidence="3 4" key="1">
    <citation type="submission" date="2019-02" db="EMBL/GenBank/DDBJ databases">
        <title>Deep-cultivation of Planctomycetes and their phenomic and genomic characterization uncovers novel biology.</title>
        <authorList>
            <person name="Wiegand S."/>
            <person name="Jogler M."/>
            <person name="Boedeker C."/>
            <person name="Pinto D."/>
            <person name="Vollmers J."/>
            <person name="Rivas-Marin E."/>
            <person name="Kohn T."/>
            <person name="Peeters S.H."/>
            <person name="Heuer A."/>
            <person name="Rast P."/>
            <person name="Oberbeckmann S."/>
            <person name="Bunk B."/>
            <person name="Jeske O."/>
            <person name="Meyerdierks A."/>
            <person name="Storesund J.E."/>
            <person name="Kallscheuer N."/>
            <person name="Luecker S."/>
            <person name="Lage O.M."/>
            <person name="Pohl T."/>
            <person name="Merkel B.J."/>
            <person name="Hornburger P."/>
            <person name="Mueller R.-W."/>
            <person name="Bruemmer F."/>
            <person name="Labrenz M."/>
            <person name="Spormann A.M."/>
            <person name="Op den Camp H."/>
            <person name="Overmann J."/>
            <person name="Amann R."/>
            <person name="Jetten M.S.M."/>
            <person name="Mascher T."/>
            <person name="Medema M.H."/>
            <person name="Devos D.P."/>
            <person name="Kaster A.-K."/>
            <person name="Ovreas L."/>
            <person name="Rohde M."/>
            <person name="Galperin M.Y."/>
            <person name="Jogler C."/>
        </authorList>
    </citation>
    <scope>NUCLEOTIDE SEQUENCE [LARGE SCALE GENOMIC DNA]</scope>
    <source>
        <strain evidence="3 4">Spb1</strain>
    </source>
</reference>
<organism evidence="3 4">
    <name type="scientific">Planctopirus ephydatiae</name>
    <dbReference type="NCBI Taxonomy" id="2528019"/>
    <lineage>
        <taxon>Bacteria</taxon>
        <taxon>Pseudomonadati</taxon>
        <taxon>Planctomycetota</taxon>
        <taxon>Planctomycetia</taxon>
        <taxon>Planctomycetales</taxon>
        <taxon>Planctomycetaceae</taxon>
        <taxon>Planctopirus</taxon>
    </lineage>
</organism>
<dbReference type="SUPFAM" id="SSF54523">
    <property type="entry name" value="Pili subunits"/>
    <property type="match status" value="1"/>
</dbReference>
<accession>A0A518GLY0</accession>
<gene>
    <name evidence="3" type="primary">xcpT_12</name>
    <name evidence="3" type="ORF">Spb1_15760</name>
</gene>
<dbReference type="NCBIfam" id="TIGR02532">
    <property type="entry name" value="IV_pilin_GFxxxE"/>
    <property type="match status" value="1"/>
</dbReference>
<dbReference type="InterPro" id="IPR011453">
    <property type="entry name" value="DUF1559"/>
</dbReference>
<dbReference type="Proteomes" id="UP000315349">
    <property type="component" value="Chromosome"/>
</dbReference>
<keyword evidence="1" id="KW-0812">Transmembrane</keyword>
<protein>
    <submittedName>
        <fullName evidence="3">Type II secretion system protein G</fullName>
    </submittedName>
</protein>
<keyword evidence="4" id="KW-1185">Reference proteome</keyword>
<dbReference type="Gene3D" id="3.30.700.10">
    <property type="entry name" value="Glycoprotein, Type 4 Pilin"/>
    <property type="match status" value="1"/>
</dbReference>
<keyword evidence="1" id="KW-0472">Membrane</keyword>
<dbReference type="EMBL" id="CP036299">
    <property type="protein sequence ID" value="QDV29662.1"/>
    <property type="molecule type" value="Genomic_DNA"/>
</dbReference>
<dbReference type="AlphaFoldDB" id="A0A518GLY0"/>
<dbReference type="PANTHER" id="PTHR30093">
    <property type="entry name" value="GENERAL SECRETION PATHWAY PROTEIN G"/>
    <property type="match status" value="1"/>
</dbReference>
<dbReference type="NCBIfam" id="TIGR04294">
    <property type="entry name" value="pre_pil_HX9DG"/>
    <property type="match status" value="1"/>
</dbReference>
<feature type="transmembrane region" description="Helical" evidence="1">
    <location>
        <begin position="33"/>
        <end position="57"/>
    </location>
</feature>
<proteinExistence type="predicted"/>
<dbReference type="InterPro" id="IPR012902">
    <property type="entry name" value="N_methyl_site"/>
</dbReference>
<dbReference type="InterPro" id="IPR027558">
    <property type="entry name" value="Pre_pil_HX9DG_C"/>
</dbReference>
<name>A0A518GLY0_9PLAN</name>
<dbReference type="Pfam" id="PF07596">
    <property type="entry name" value="SBP_bac_10"/>
    <property type="match status" value="1"/>
</dbReference>
<dbReference type="Pfam" id="PF07963">
    <property type="entry name" value="N_methyl"/>
    <property type="match status" value="1"/>
</dbReference>
<dbReference type="PROSITE" id="PS00409">
    <property type="entry name" value="PROKAR_NTER_METHYL"/>
    <property type="match status" value="1"/>
</dbReference>
<feature type="domain" description="DUF1559" evidence="2">
    <location>
        <begin position="58"/>
        <end position="354"/>
    </location>
</feature>